<proteinExistence type="predicted"/>
<accession>A0ABT9JVW2</accession>
<dbReference type="RefSeq" id="WP_306390458.1">
    <property type="nucleotide sequence ID" value="NZ_JAVCAP010000031.1"/>
</dbReference>
<protein>
    <recommendedName>
        <fullName evidence="11">Exosortase/archaeosortase family protein</fullName>
    </recommendedName>
</protein>
<keyword evidence="3" id="KW-0645">Protease</keyword>
<dbReference type="Proteomes" id="UP001225906">
    <property type="component" value="Unassembled WGS sequence"/>
</dbReference>
<evidence type="ECO:0000256" key="5">
    <source>
        <dbReference type="ARBA" id="ARBA00022801"/>
    </source>
</evidence>
<evidence type="ECO:0000256" key="6">
    <source>
        <dbReference type="ARBA" id="ARBA00022989"/>
    </source>
</evidence>
<keyword evidence="6 8" id="KW-1133">Transmembrane helix</keyword>
<evidence type="ECO:0008006" key="11">
    <source>
        <dbReference type="Google" id="ProtNLM"/>
    </source>
</evidence>
<feature type="transmembrane region" description="Helical" evidence="8">
    <location>
        <begin position="119"/>
        <end position="139"/>
    </location>
</feature>
<keyword evidence="7 8" id="KW-0472">Membrane</keyword>
<dbReference type="EMBL" id="JAVCAP010000031">
    <property type="protein sequence ID" value="MDP8568713.1"/>
    <property type="molecule type" value="Genomic_DNA"/>
</dbReference>
<evidence type="ECO:0000313" key="9">
    <source>
        <dbReference type="EMBL" id="MDP8568713.1"/>
    </source>
</evidence>
<keyword evidence="4 8" id="KW-0812">Transmembrane</keyword>
<sequence>MQQIWLHVANTSLGAWWINDVITQGLALTIAWVQVEQVTVVGSTIIGAHASMNIANGCDGVDMMIMLVAALISTTLSLRQTLLGALFGLLFLFIINQLRLLLLFNVLQHHRAHFTLTHGMLAPFLMLGATGVFYAWWLALSHKHPASDSSACTSH</sequence>
<keyword evidence="5" id="KW-0378">Hydrolase</keyword>
<keyword evidence="2" id="KW-1003">Cell membrane</keyword>
<feature type="transmembrane region" description="Helical" evidence="8">
    <location>
        <begin position="84"/>
        <end position="107"/>
    </location>
</feature>
<dbReference type="NCBIfam" id="TIGR04178">
    <property type="entry name" value="exo_archaeo"/>
    <property type="match status" value="1"/>
</dbReference>
<evidence type="ECO:0000256" key="3">
    <source>
        <dbReference type="ARBA" id="ARBA00022670"/>
    </source>
</evidence>
<gene>
    <name evidence="9" type="ORF">Q9291_12715</name>
</gene>
<evidence type="ECO:0000256" key="1">
    <source>
        <dbReference type="ARBA" id="ARBA00004651"/>
    </source>
</evidence>
<comment type="caution">
    <text evidence="9">The sequence shown here is derived from an EMBL/GenBank/DDBJ whole genome shotgun (WGS) entry which is preliminary data.</text>
</comment>
<reference evidence="10" key="1">
    <citation type="journal article" date="2019" name="Int. J. Syst. Evol. Microbiol.">
        <title>The Global Catalogue of Microorganisms (GCM) 10K type strain sequencing project: providing services to taxonomists for standard genome sequencing and annotation.</title>
        <authorList>
            <consortium name="The Broad Institute Genomics Platform"/>
            <consortium name="The Broad Institute Genome Sequencing Center for Infectious Disease"/>
            <person name="Wu L."/>
            <person name="Ma J."/>
        </authorList>
    </citation>
    <scope>NUCLEOTIDE SEQUENCE [LARGE SCALE GENOMIC DNA]</scope>
    <source>
        <strain evidence="10">VKM B-3159</strain>
    </source>
</reference>
<evidence type="ECO:0000256" key="2">
    <source>
        <dbReference type="ARBA" id="ARBA00022475"/>
    </source>
</evidence>
<organism evidence="9 10">
    <name type="scientific">Methylophilus aquaticus</name>
    <dbReference type="NCBI Taxonomy" id="1971610"/>
    <lineage>
        <taxon>Bacteria</taxon>
        <taxon>Pseudomonadati</taxon>
        <taxon>Pseudomonadota</taxon>
        <taxon>Betaproteobacteria</taxon>
        <taxon>Nitrosomonadales</taxon>
        <taxon>Methylophilaceae</taxon>
        <taxon>Methylophilus</taxon>
    </lineage>
</organism>
<evidence type="ECO:0000256" key="8">
    <source>
        <dbReference type="SAM" id="Phobius"/>
    </source>
</evidence>
<evidence type="ECO:0000256" key="7">
    <source>
        <dbReference type="ARBA" id="ARBA00023136"/>
    </source>
</evidence>
<evidence type="ECO:0000313" key="10">
    <source>
        <dbReference type="Proteomes" id="UP001225906"/>
    </source>
</evidence>
<dbReference type="InterPro" id="IPR026392">
    <property type="entry name" value="Exo/Archaeosortase_dom"/>
</dbReference>
<comment type="subcellular location">
    <subcellularLocation>
        <location evidence="1">Cell membrane</location>
        <topology evidence="1">Multi-pass membrane protein</topology>
    </subcellularLocation>
</comment>
<keyword evidence="10" id="KW-1185">Reference proteome</keyword>
<name>A0ABT9JVW2_9PROT</name>
<evidence type="ECO:0000256" key="4">
    <source>
        <dbReference type="ARBA" id="ARBA00022692"/>
    </source>
</evidence>